<name>A0A0X8FLF2_9LACT</name>
<evidence type="ECO:0000313" key="5">
    <source>
        <dbReference type="Proteomes" id="UP000062260"/>
    </source>
</evidence>
<proteinExistence type="predicted"/>
<evidence type="ECO:0000313" key="4">
    <source>
        <dbReference type="EMBL" id="AMB99387.1"/>
    </source>
</evidence>
<organism evidence="4 5">
    <name type="scientific">Aerococcus urinaehominis</name>
    <dbReference type="NCBI Taxonomy" id="128944"/>
    <lineage>
        <taxon>Bacteria</taxon>
        <taxon>Bacillati</taxon>
        <taxon>Bacillota</taxon>
        <taxon>Bacilli</taxon>
        <taxon>Lactobacillales</taxon>
        <taxon>Aerococcaceae</taxon>
        <taxon>Aerococcus</taxon>
    </lineage>
</organism>
<dbReference type="PANTHER" id="PTHR43035:SF1">
    <property type="entry name" value="FATTY ACID REPRESSION MUTANT PROTEIN 2-RELATED"/>
    <property type="match status" value="1"/>
</dbReference>
<dbReference type="InterPro" id="IPR033877">
    <property type="entry name" value="Frm2/Hbn1"/>
</dbReference>
<protein>
    <submittedName>
        <fullName evidence="4">Nitroreductase</fullName>
    </submittedName>
</protein>
<dbReference type="Proteomes" id="UP000062260">
    <property type="component" value="Chromosome"/>
</dbReference>
<dbReference type="Pfam" id="PF00881">
    <property type="entry name" value="Nitroreductase"/>
    <property type="match status" value="1"/>
</dbReference>
<dbReference type="InterPro" id="IPR029479">
    <property type="entry name" value="Nitroreductase"/>
</dbReference>
<keyword evidence="2" id="KW-0963">Cytoplasm</keyword>
<dbReference type="GO" id="GO:0005737">
    <property type="term" value="C:cytoplasm"/>
    <property type="evidence" value="ECO:0007669"/>
    <property type="project" value="UniProtKB-SubCell"/>
</dbReference>
<keyword evidence="5" id="KW-1185">Reference proteome</keyword>
<accession>A0A0X8FLF2</accession>
<evidence type="ECO:0000256" key="3">
    <source>
        <dbReference type="ARBA" id="ARBA00023002"/>
    </source>
</evidence>
<dbReference type="RefSeq" id="WP_067979024.1">
    <property type="nucleotide sequence ID" value="NZ_CP014163.1"/>
</dbReference>
<dbReference type="KEGG" id="auh:AWM75_04995"/>
<sequence>MTNFKELASKRRTVYHLGRNTEVSQEEISNYLSQVLQEVPTAFNSQTSRIVIVFGDKHEALWQEIYNVQEQVLAGDMWDMMSGVIQGAQAGLGTVLFFEDRDQVAQMPTNSERQEAYKQNNSANNQYAAWLALAELGLGASLQHFNIGYAQGFDKSIKELLDLPASYELVAQMPFGSVETPAQEKDYLATEEKIQVIG</sequence>
<dbReference type="InterPro" id="IPR000415">
    <property type="entry name" value="Nitroreductase-like"/>
</dbReference>
<keyword evidence="3" id="KW-0560">Oxidoreductase</keyword>
<reference evidence="4 5" key="1">
    <citation type="journal article" date="2016" name="Genome Announc.">
        <title>Complete Genome Sequences of Aerococcus christensenii CCUG 28831T, Aerococcus sanguinicola CCUG 43001T, Aerococcus urinae CCUG 36881T, Aerococcus urinaeequi CCUG 28094T, Aerococcus urinaehominis CCUG 42038 BT, and Aerococcus viridans CCUG 4311T.</title>
        <authorList>
            <person name="Carkaci D."/>
            <person name="Dargis R."/>
            <person name="Nielsen X.C."/>
            <person name="Skovgaard O."/>
            <person name="Fuursted K."/>
            <person name="Christensen J.J."/>
        </authorList>
    </citation>
    <scope>NUCLEOTIDE SEQUENCE [LARGE SCALE GENOMIC DNA]</scope>
    <source>
        <strain evidence="4 5">CCUG42038B</strain>
    </source>
</reference>
<dbReference type="EMBL" id="CP014163">
    <property type="protein sequence ID" value="AMB99387.1"/>
    <property type="molecule type" value="Genomic_DNA"/>
</dbReference>
<reference evidence="5" key="2">
    <citation type="submission" date="2016-01" db="EMBL/GenBank/DDBJ databases">
        <title>Six Aerococcus type strain genome sequencing and assembly using PacBio and Illumina Hiseq.</title>
        <authorList>
            <person name="Carkaci D."/>
            <person name="Dargis R."/>
            <person name="Nielsen X.C."/>
            <person name="Skovgaard O."/>
            <person name="Fuursted K."/>
            <person name="Christensen J.J."/>
        </authorList>
    </citation>
    <scope>NUCLEOTIDE SEQUENCE [LARGE SCALE GENOMIC DNA]</scope>
    <source>
        <strain evidence="5">CCUG42038B</strain>
    </source>
</reference>
<gene>
    <name evidence="4" type="ORF">AWM75_04995</name>
</gene>
<comment type="subcellular location">
    <subcellularLocation>
        <location evidence="1">Cytoplasm</location>
    </subcellularLocation>
</comment>
<dbReference type="FunFam" id="3.40.109.10:FF:000001">
    <property type="entry name" value="Nitroreductase family"/>
    <property type="match status" value="1"/>
</dbReference>
<dbReference type="GO" id="GO:0016491">
    <property type="term" value="F:oxidoreductase activity"/>
    <property type="evidence" value="ECO:0007669"/>
    <property type="project" value="UniProtKB-KW"/>
</dbReference>
<evidence type="ECO:0000256" key="1">
    <source>
        <dbReference type="ARBA" id="ARBA00004496"/>
    </source>
</evidence>
<dbReference type="PANTHER" id="PTHR43035">
    <property type="entry name" value="FATTY ACID REPRESSION MUTANT PROTEIN 2-RELATED"/>
    <property type="match status" value="1"/>
</dbReference>
<dbReference type="SUPFAM" id="SSF55469">
    <property type="entry name" value="FMN-dependent nitroreductase-like"/>
    <property type="match status" value="1"/>
</dbReference>
<evidence type="ECO:0000256" key="2">
    <source>
        <dbReference type="ARBA" id="ARBA00022490"/>
    </source>
</evidence>
<dbReference type="OrthoDB" id="9810617at2"/>
<dbReference type="AlphaFoldDB" id="A0A0X8FLF2"/>
<dbReference type="GO" id="GO:0034599">
    <property type="term" value="P:cellular response to oxidative stress"/>
    <property type="evidence" value="ECO:0007669"/>
    <property type="project" value="InterPro"/>
</dbReference>
<dbReference type="Gene3D" id="3.40.109.10">
    <property type="entry name" value="NADH Oxidase"/>
    <property type="match status" value="1"/>
</dbReference>